<evidence type="ECO:0000313" key="1">
    <source>
        <dbReference type="EMBL" id="AHC94134.1"/>
    </source>
</evidence>
<organism evidence="1 2">
    <name type="scientific">Lactococcus phage phiL47</name>
    <dbReference type="NCBI Taxonomy" id="1412875"/>
    <lineage>
        <taxon>Viruses</taxon>
        <taxon>Duplodnaviria</taxon>
        <taxon>Heunggongvirae</taxon>
        <taxon>Uroviricota</taxon>
        <taxon>Caudoviricetes</taxon>
        <taxon>Audreyjarvisvirus</taxon>
        <taxon>Audreyjarvisvirus L47</taxon>
    </lineage>
</organism>
<gene>
    <name evidence="1" type="ORF">T548_0056</name>
</gene>
<dbReference type="RefSeq" id="YP_009006934.1">
    <property type="nucleotide sequence ID" value="NC_023574.1"/>
</dbReference>
<sequence length="69" mass="8110">MDIQRVKELVGENVFIITPERIIVKGTIETVYEASRMIRVWIYGDIYTVFSGEIFETKRLADEWLKDNA</sequence>
<evidence type="ECO:0000313" key="2">
    <source>
        <dbReference type="Proteomes" id="UP000018883"/>
    </source>
</evidence>
<proteinExistence type="predicted"/>
<dbReference type="GeneID" id="18503611"/>
<accession>V9VFG5</accession>
<dbReference type="EMBL" id="KF926093">
    <property type="protein sequence ID" value="AHC94134.1"/>
    <property type="molecule type" value="Genomic_DNA"/>
</dbReference>
<name>V9VFG5_9CAUD</name>
<dbReference type="KEGG" id="vg:18503611"/>
<reference evidence="1 2" key="1">
    <citation type="journal article" date="2014" name="Front. Microbiol.">
        <title>Phages of non-dairy lactococci: isolation and characterization of ?L47, a phage infecting the grass isolate Lactococcus lactis ssp. cremoris DPC6860.</title>
        <authorList>
            <person name="Cavanagh D."/>
            <person name="Guinane C.M."/>
            <person name="Neve H."/>
            <person name="Coffey A."/>
            <person name="Ross R.P."/>
            <person name="Fitzgerald G.F."/>
            <person name="McAuliffe O."/>
        </authorList>
    </citation>
    <scope>NUCLEOTIDE SEQUENCE [LARGE SCALE GENOMIC DNA]</scope>
</reference>
<protein>
    <submittedName>
        <fullName evidence="1">Uncharacterized protein</fullName>
    </submittedName>
</protein>
<dbReference type="Proteomes" id="UP000018883">
    <property type="component" value="Segment"/>
</dbReference>
<keyword evidence="2" id="KW-1185">Reference proteome</keyword>